<accession>A0A853AKK7</accession>
<keyword evidence="2" id="KW-1185">Reference proteome</keyword>
<organism evidence="1 2">
    <name type="scientific">Saccharopolyspora hordei</name>
    <dbReference type="NCBI Taxonomy" id="1838"/>
    <lineage>
        <taxon>Bacteria</taxon>
        <taxon>Bacillati</taxon>
        <taxon>Actinomycetota</taxon>
        <taxon>Actinomycetes</taxon>
        <taxon>Pseudonocardiales</taxon>
        <taxon>Pseudonocardiaceae</taxon>
        <taxon>Saccharopolyspora</taxon>
    </lineage>
</organism>
<dbReference type="Pfam" id="PF03640">
    <property type="entry name" value="Lipoprotein_15"/>
    <property type="match status" value="2"/>
</dbReference>
<name>A0A853AKK7_9PSEU</name>
<proteinExistence type="predicted"/>
<comment type="caution">
    <text evidence="1">The sequence shown here is derived from an EMBL/GenBank/DDBJ whole genome shotgun (WGS) entry which is preliminary data.</text>
</comment>
<reference evidence="1 2" key="1">
    <citation type="submission" date="2020-07" db="EMBL/GenBank/DDBJ databases">
        <title>Sequencing the genomes of 1000 actinobacteria strains.</title>
        <authorList>
            <person name="Klenk H.-P."/>
        </authorList>
    </citation>
    <scope>NUCLEOTIDE SEQUENCE [LARGE SCALE GENOMIC DNA]</scope>
    <source>
        <strain evidence="1 2">DSM 44065</strain>
    </source>
</reference>
<evidence type="ECO:0000313" key="1">
    <source>
        <dbReference type="EMBL" id="NYI85224.1"/>
    </source>
</evidence>
<dbReference type="EMBL" id="JACCFJ010000001">
    <property type="protein sequence ID" value="NYI85224.1"/>
    <property type="molecule type" value="Genomic_DNA"/>
</dbReference>
<dbReference type="PANTHER" id="PTHR39335:SF1">
    <property type="entry name" value="BLL4220 PROTEIN"/>
    <property type="match status" value="1"/>
</dbReference>
<dbReference type="Proteomes" id="UP000587002">
    <property type="component" value="Unassembled WGS sequence"/>
</dbReference>
<protein>
    <submittedName>
        <fullName evidence="1">Putative lipoprotein with Yx(FWY)xxD motif</fullName>
    </submittedName>
</protein>
<dbReference type="GO" id="GO:0043448">
    <property type="term" value="P:alkane catabolic process"/>
    <property type="evidence" value="ECO:0007669"/>
    <property type="project" value="TreeGrafter"/>
</dbReference>
<evidence type="ECO:0000313" key="2">
    <source>
        <dbReference type="Proteomes" id="UP000587002"/>
    </source>
</evidence>
<gene>
    <name evidence="1" type="ORF">HNR68_003854</name>
</gene>
<keyword evidence="1" id="KW-0449">Lipoprotein</keyword>
<dbReference type="AlphaFoldDB" id="A0A853AKK7"/>
<dbReference type="InterPro" id="IPR005297">
    <property type="entry name" value="Lipoprotein_repeat"/>
</dbReference>
<dbReference type="RefSeq" id="WP_179723070.1">
    <property type="nucleotide sequence ID" value="NZ_BAABFH010000001.1"/>
</dbReference>
<dbReference type="PROSITE" id="PS51257">
    <property type="entry name" value="PROKAR_LIPOPROTEIN"/>
    <property type="match status" value="1"/>
</dbReference>
<sequence>MLRSVRDRVGAPRSIGLVGCALFLTGACVPGGEEPAGSGVGTPPPPVTAPPVTGGAIMVRAQPVAGLGSVLAGPDGRSVYLFEEDRDGQPRCLDACAEDWPPLTTTDPPAAGPDVAPDLLGTVVRPDGATQVVYNGHPLYYYVGDDVPGQANGHGVLSSGGYWYAVSPAGEPLPTGG</sequence>
<dbReference type="PANTHER" id="PTHR39335">
    <property type="entry name" value="BLL4220 PROTEIN"/>
    <property type="match status" value="1"/>
</dbReference>